<evidence type="ECO:0000313" key="1">
    <source>
        <dbReference type="EMBL" id="TNN47324.1"/>
    </source>
</evidence>
<evidence type="ECO:0000313" key="2">
    <source>
        <dbReference type="Proteomes" id="UP000314294"/>
    </source>
</evidence>
<reference evidence="1 2" key="1">
    <citation type="submission" date="2019-03" db="EMBL/GenBank/DDBJ databases">
        <title>First draft genome of Liparis tanakae, snailfish: a comprehensive survey of snailfish specific genes.</title>
        <authorList>
            <person name="Kim W."/>
            <person name="Song I."/>
            <person name="Jeong J.-H."/>
            <person name="Kim D."/>
            <person name="Kim S."/>
            <person name="Ryu S."/>
            <person name="Song J.Y."/>
            <person name="Lee S.K."/>
        </authorList>
    </citation>
    <scope>NUCLEOTIDE SEQUENCE [LARGE SCALE GENOMIC DNA]</scope>
    <source>
        <tissue evidence="1">Muscle</tissue>
    </source>
</reference>
<comment type="caution">
    <text evidence="1">The sequence shown here is derived from an EMBL/GenBank/DDBJ whole genome shotgun (WGS) entry which is preliminary data.</text>
</comment>
<dbReference type="Proteomes" id="UP000314294">
    <property type="component" value="Unassembled WGS sequence"/>
</dbReference>
<sequence length="59" mass="6525">MCEPLGDSPVRLQDGRRSVEPSVHIERLVFGFSPSAARDAPYRLTPKGIVWPMKASFAP</sequence>
<dbReference type="AlphaFoldDB" id="A0A4Z2G378"/>
<protein>
    <submittedName>
        <fullName evidence="1">Uncharacterized protein</fullName>
    </submittedName>
</protein>
<accession>A0A4Z2G378</accession>
<name>A0A4Z2G378_9TELE</name>
<proteinExistence type="predicted"/>
<dbReference type="EMBL" id="SRLO01000748">
    <property type="protein sequence ID" value="TNN47324.1"/>
    <property type="molecule type" value="Genomic_DNA"/>
</dbReference>
<keyword evidence="2" id="KW-1185">Reference proteome</keyword>
<organism evidence="1 2">
    <name type="scientific">Liparis tanakae</name>
    <name type="common">Tanaka's snailfish</name>
    <dbReference type="NCBI Taxonomy" id="230148"/>
    <lineage>
        <taxon>Eukaryota</taxon>
        <taxon>Metazoa</taxon>
        <taxon>Chordata</taxon>
        <taxon>Craniata</taxon>
        <taxon>Vertebrata</taxon>
        <taxon>Euteleostomi</taxon>
        <taxon>Actinopterygii</taxon>
        <taxon>Neopterygii</taxon>
        <taxon>Teleostei</taxon>
        <taxon>Neoteleostei</taxon>
        <taxon>Acanthomorphata</taxon>
        <taxon>Eupercaria</taxon>
        <taxon>Perciformes</taxon>
        <taxon>Cottioidei</taxon>
        <taxon>Cottales</taxon>
        <taxon>Liparidae</taxon>
        <taxon>Liparis</taxon>
    </lineage>
</organism>
<gene>
    <name evidence="1" type="ORF">EYF80_042504</name>
</gene>